<sequence>MQTSAIAHPTAASHCDDWTAGLSALTAAEILPDMPPVSTLRAALSNLIPQTATPYDSFLTDEDSANIFLPLTCKSIYNDRGIRIPVVAAAEPESAVAPKFSFVHDAVARCVSEHPDIPRYLRPLSTLLITAEAVRHLVRRQEGCIYDGWMAARGEQHGPSCGEPSVAAMSPFVRQQWQQQQLLDFSETAERSHASLSTTDGDYDATTATVNNTGAAAGNLNDNDDDSLSYGRVHKRRRVDEQRKVPCCGNAVGQVVVAAAMGPKEGEVVPSPTFVQCHAEMRRQDAELVAYLREFTEVVALELGDHMSGIAVEGKEANEALSYLQRELDAHLAVLLAGASEEAGTAMDPTTLTATASTVTTTTNLSSAAHADNLRLLPQWLSKAREFAEKYPCPNLDLTARLLDVLVTAIDLVEDMGFEAALPYLARHAVVLCRDDLKIHADPIHMDVTPAEGSSSSLPTSLQEISRTFTATALTNSTAIPATSSTFILTPAGAVAGAEPLRVAERPMGQQPAIRYRLAPRPLGLLARWRLFNTARHGPALRTDRISLGPMGPSCPYPGWNPVAPTPGSNPAAGQVSSADISTRVAKLIKDLLVPDEGCSFLYSIFYQQQQQQQQPGGSSDSDSDTAAAAMVEAAVRKCFSSWDDASSSGVRE</sequence>
<dbReference type="EMBL" id="BNCO01000048">
    <property type="protein sequence ID" value="GIL61910.1"/>
    <property type="molecule type" value="Genomic_DNA"/>
</dbReference>
<protein>
    <submittedName>
        <fullName evidence="1">Uncharacterized protein</fullName>
    </submittedName>
</protein>
<keyword evidence="2" id="KW-1185">Reference proteome</keyword>
<proteinExistence type="predicted"/>
<dbReference type="AlphaFoldDB" id="A0A8J4F6H9"/>
<evidence type="ECO:0000313" key="2">
    <source>
        <dbReference type="Proteomes" id="UP000747399"/>
    </source>
</evidence>
<name>A0A8J4F6H9_9CHLO</name>
<gene>
    <name evidence="1" type="ORF">Vafri_16283</name>
</gene>
<reference evidence="1" key="1">
    <citation type="journal article" date="2021" name="Proc. Natl. Acad. Sci. U.S.A.">
        <title>Three genomes in the algal genus Volvox reveal the fate of a haploid sex-determining region after a transition to homothallism.</title>
        <authorList>
            <person name="Yamamoto K."/>
            <person name="Hamaji T."/>
            <person name="Kawai-Toyooka H."/>
            <person name="Matsuzaki R."/>
            <person name="Takahashi F."/>
            <person name="Nishimura Y."/>
            <person name="Kawachi M."/>
            <person name="Noguchi H."/>
            <person name="Minakuchi Y."/>
            <person name="Umen J.G."/>
            <person name="Toyoda A."/>
            <person name="Nozaki H."/>
        </authorList>
    </citation>
    <scope>NUCLEOTIDE SEQUENCE</scope>
    <source>
        <strain evidence="1">NIES-3780</strain>
    </source>
</reference>
<comment type="caution">
    <text evidence="1">The sequence shown here is derived from an EMBL/GenBank/DDBJ whole genome shotgun (WGS) entry which is preliminary data.</text>
</comment>
<dbReference type="Proteomes" id="UP000747399">
    <property type="component" value="Unassembled WGS sequence"/>
</dbReference>
<accession>A0A8J4F6H9</accession>
<evidence type="ECO:0000313" key="1">
    <source>
        <dbReference type="EMBL" id="GIL61910.1"/>
    </source>
</evidence>
<organism evidence="1 2">
    <name type="scientific">Volvox africanus</name>
    <dbReference type="NCBI Taxonomy" id="51714"/>
    <lineage>
        <taxon>Eukaryota</taxon>
        <taxon>Viridiplantae</taxon>
        <taxon>Chlorophyta</taxon>
        <taxon>core chlorophytes</taxon>
        <taxon>Chlorophyceae</taxon>
        <taxon>CS clade</taxon>
        <taxon>Chlamydomonadales</taxon>
        <taxon>Volvocaceae</taxon>
        <taxon>Volvox</taxon>
    </lineage>
</organism>